<dbReference type="GeneID" id="66938056"/>
<dbReference type="InterPro" id="IPR029063">
    <property type="entry name" value="SAM-dependent_MTases_sf"/>
</dbReference>
<dbReference type="Gene3D" id="3.40.50.150">
    <property type="entry name" value="Vaccinia Virus protein VP39"/>
    <property type="match status" value="1"/>
</dbReference>
<evidence type="ECO:0000313" key="2">
    <source>
        <dbReference type="EMBL" id="GIK05958.1"/>
    </source>
</evidence>
<accession>A0A9P3C4B7</accession>
<feature type="region of interest" description="Disordered" evidence="1">
    <location>
        <begin position="127"/>
        <end position="152"/>
    </location>
</feature>
<feature type="compositionally biased region" description="Basic and acidic residues" evidence="1">
    <location>
        <begin position="127"/>
        <end position="144"/>
    </location>
</feature>
<dbReference type="AlphaFoldDB" id="A0A9P3C4B7"/>
<dbReference type="Proteomes" id="UP000710440">
    <property type="component" value="Unassembled WGS sequence"/>
</dbReference>
<dbReference type="RefSeq" id="XP_043129144.1">
    <property type="nucleotide sequence ID" value="XM_043273209.1"/>
</dbReference>
<keyword evidence="3" id="KW-1185">Reference proteome</keyword>
<name>A0A9P3C4B7_ASPVI</name>
<proteinExistence type="predicted"/>
<comment type="caution">
    <text evidence="2">The sequence shown here is derived from an EMBL/GenBank/DDBJ whole genome shotgun (WGS) entry which is preliminary data.</text>
</comment>
<gene>
    <name evidence="2" type="ORF">Aspvir_010074</name>
</gene>
<protein>
    <submittedName>
        <fullName evidence="2">Uncharacterized protein</fullName>
    </submittedName>
</protein>
<organism evidence="2 3">
    <name type="scientific">Aspergillus viridinutans</name>
    <dbReference type="NCBI Taxonomy" id="75553"/>
    <lineage>
        <taxon>Eukaryota</taxon>
        <taxon>Fungi</taxon>
        <taxon>Dikarya</taxon>
        <taxon>Ascomycota</taxon>
        <taxon>Pezizomycotina</taxon>
        <taxon>Eurotiomycetes</taxon>
        <taxon>Eurotiomycetidae</taxon>
        <taxon>Eurotiales</taxon>
        <taxon>Aspergillaceae</taxon>
        <taxon>Aspergillus</taxon>
        <taxon>Aspergillus subgen. Fumigati</taxon>
    </lineage>
</organism>
<dbReference type="EMBL" id="BOPL01000009">
    <property type="protein sequence ID" value="GIK05958.1"/>
    <property type="molecule type" value="Genomic_DNA"/>
</dbReference>
<reference evidence="2 3" key="1">
    <citation type="submission" date="2021-02" db="EMBL/GenBank/DDBJ databases">
        <title>Pan-genome distribution and transcriptional activeness of fungal secondary metabolism genes in Aspergillus section Fumigati.</title>
        <authorList>
            <person name="Takahashi H."/>
            <person name="Umemura M."/>
            <person name="Ninomiya A."/>
            <person name="Kusuya Y."/>
            <person name="Urayama S."/>
            <person name="Shimizu M."/>
            <person name="Watanabe A."/>
            <person name="Kamei K."/>
            <person name="Yaguchi T."/>
            <person name="Hagiwara D."/>
        </authorList>
    </citation>
    <scope>NUCLEOTIDE SEQUENCE [LARGE SCALE GENOMIC DNA]</scope>
    <source>
        <strain evidence="2 3">IFM 47045</strain>
    </source>
</reference>
<evidence type="ECO:0000256" key="1">
    <source>
        <dbReference type="SAM" id="MobiDB-lite"/>
    </source>
</evidence>
<evidence type="ECO:0000313" key="3">
    <source>
        <dbReference type="Proteomes" id="UP000710440"/>
    </source>
</evidence>
<sequence length="221" mass="24463">MAPAMTVPILAPTEMTARRQLRMRSQQRPYSAILKLRSNTGPERIAAGDVLLQWTVPDPVNILRETFKYLPPDGRLVLADIPFGLTHSKLHQLARGIITDHLTSMKAAGVNTAQIIPCPAREAAKAEIKQKPHTTNKADSRQDPFHANLPITSKEGRKITSAHYYPVPTEGENVWFSKAKYNAGKRVMDYFPKPWNPAMDLVGKRVAAKNGACLCQSVSVS</sequence>